<dbReference type="Gene3D" id="3.30.420.10">
    <property type="entry name" value="Ribonuclease H-like superfamily/Ribonuclease H"/>
    <property type="match status" value="1"/>
</dbReference>
<evidence type="ECO:0000313" key="4">
    <source>
        <dbReference type="EMBL" id="KAE8693055.1"/>
    </source>
</evidence>
<dbReference type="Proteomes" id="UP000436088">
    <property type="component" value="Unassembled WGS sequence"/>
</dbReference>
<dbReference type="Gene3D" id="3.60.10.10">
    <property type="entry name" value="Endonuclease/exonuclease/phosphatase"/>
    <property type="match status" value="1"/>
</dbReference>
<dbReference type="SMART" id="SM00248">
    <property type="entry name" value="ANK"/>
    <property type="match status" value="2"/>
</dbReference>
<dbReference type="PANTHER" id="PTHR47723:SF13">
    <property type="entry name" value="PUTATIVE-RELATED"/>
    <property type="match status" value="1"/>
</dbReference>
<dbReference type="InterPro" id="IPR036691">
    <property type="entry name" value="Endo/exonu/phosph_ase_sf"/>
</dbReference>
<dbReference type="CDD" id="cd06222">
    <property type="entry name" value="RNase_H_like"/>
    <property type="match status" value="1"/>
</dbReference>
<dbReference type="InterPro" id="IPR036397">
    <property type="entry name" value="RNaseH_sf"/>
</dbReference>
<dbReference type="InterPro" id="IPR044730">
    <property type="entry name" value="RNase_H-like_dom_plant"/>
</dbReference>
<dbReference type="InterPro" id="IPR036770">
    <property type="entry name" value="Ankyrin_rpt-contain_sf"/>
</dbReference>
<comment type="caution">
    <text evidence="4">The sequence shown here is derived from an EMBL/GenBank/DDBJ whole genome shotgun (WGS) entry which is preliminary data.</text>
</comment>
<dbReference type="EMBL" id="VEPZ02001124">
    <property type="protein sequence ID" value="KAE8693055.1"/>
    <property type="molecule type" value="Genomic_DNA"/>
</dbReference>
<dbReference type="Gene3D" id="1.25.40.20">
    <property type="entry name" value="Ankyrin repeat-containing domain"/>
    <property type="match status" value="1"/>
</dbReference>
<evidence type="ECO:0000256" key="1">
    <source>
        <dbReference type="PROSITE-ProRule" id="PRU00023"/>
    </source>
</evidence>
<evidence type="ECO:0000313" key="5">
    <source>
        <dbReference type="Proteomes" id="UP000436088"/>
    </source>
</evidence>
<dbReference type="SUPFAM" id="SSF56219">
    <property type="entry name" value="DNase I-like"/>
    <property type="match status" value="1"/>
</dbReference>
<dbReference type="PROSITE" id="PS50879">
    <property type="entry name" value="RNASE_H_1"/>
    <property type="match status" value="1"/>
</dbReference>
<feature type="region of interest" description="Disordered" evidence="2">
    <location>
        <begin position="1"/>
        <end position="58"/>
    </location>
</feature>
<feature type="region of interest" description="Disordered" evidence="2">
    <location>
        <begin position="327"/>
        <end position="347"/>
    </location>
</feature>
<feature type="domain" description="RNase H type-1" evidence="3">
    <location>
        <begin position="1124"/>
        <end position="1253"/>
    </location>
</feature>
<dbReference type="PANTHER" id="PTHR47723">
    <property type="entry name" value="OS05G0353850 PROTEIN"/>
    <property type="match status" value="1"/>
</dbReference>
<dbReference type="GO" id="GO:0004523">
    <property type="term" value="F:RNA-DNA hybrid ribonuclease activity"/>
    <property type="evidence" value="ECO:0007669"/>
    <property type="project" value="InterPro"/>
</dbReference>
<gene>
    <name evidence="4" type="ORF">F3Y22_tig00110819pilonHSYRG00250</name>
</gene>
<evidence type="ECO:0000259" key="3">
    <source>
        <dbReference type="PROSITE" id="PS50879"/>
    </source>
</evidence>
<organism evidence="4 5">
    <name type="scientific">Hibiscus syriacus</name>
    <name type="common">Rose of Sharon</name>
    <dbReference type="NCBI Taxonomy" id="106335"/>
    <lineage>
        <taxon>Eukaryota</taxon>
        <taxon>Viridiplantae</taxon>
        <taxon>Streptophyta</taxon>
        <taxon>Embryophyta</taxon>
        <taxon>Tracheophyta</taxon>
        <taxon>Spermatophyta</taxon>
        <taxon>Magnoliopsida</taxon>
        <taxon>eudicotyledons</taxon>
        <taxon>Gunneridae</taxon>
        <taxon>Pentapetalae</taxon>
        <taxon>rosids</taxon>
        <taxon>malvids</taxon>
        <taxon>Malvales</taxon>
        <taxon>Malvaceae</taxon>
        <taxon>Malvoideae</taxon>
        <taxon>Hibiscus</taxon>
    </lineage>
</organism>
<dbReference type="Pfam" id="PF13456">
    <property type="entry name" value="RVT_3"/>
    <property type="match status" value="1"/>
</dbReference>
<sequence length="1786" mass="199160">MLLTQALPKNSGNPTEFFNGPEVLCSPQLEGPGSPFPDEDQRVTKKVRNKEDEDDHMEEAQEGIEAQMNKTNAGEDADKQEKLSYAGAVTSQSPRIEDVVSLQAMDEVVSMASVSWTTMAHIRRAIGYKTLLNRIGILWQLQGTMDDFWKLSHSPTMESIVLNNGKTSITVVKIDYNTNSGERGRFARLTILVNLNKPLIPCIKIDGFWQKIEYEGLQQICFHCGVYGHSKESCGHIEGNTSKGKIANVTSVNMEKEFYGEEARYGPWMIAETRRRRTRRNTDSHPKVSGDNVQGSRFAILNDSKNNPVANNTTPTVVIEAEISKSNDPVNTPRMENRGKGKDKTVLGSRGIGNNILENSNNKVVTGDSRALQHINVIEIEVGVIPQGTKTRKITATGNHSTIVISENNRDSLGSKGVRVVTDWMRNINLSPQVNKVTLHGESSSFPYEKEREEALPHTTKGSTSASEEIHVLDGENANPNLPLVLTISSGTLSTLGYPHSFRVEAHGFSGGIWILWEDGLNVKILTISNQFIHGRCWSKNDTRWHYFTVVYASPQVEKRKLIWNHLMNLAPSDTEAWILGGDFNSIFRPKKKESGAIRGSRISALFADFIFKMGLYEVVYRGSKFTWRRGNLCKRITLSLRVFLSEVWSNYLDMLANVNSFQTKAKDWNLKVFGHIERKKRELLAHLRGIDKALLTRYTRRLVELQYRLSYELEEVLQQEESLWLQKSRNQWVLYRDKNTKYFHACTMRRCRHNFIGALKSPNGSWVSDQKALCSMVLNNLSRPLINEEIREVVFNMSPLNAPGVDGLHVFFYQWNWDTLKPMMNQWISENQTSFVPDSSIIGNIIVAQEIVHTMRSKKGELHIPVSIRSLIMRCVTSVLTQRLAHAISIAVENGQWKPIHLCRNGPNLSHLFFADDLVLFAEASIEQCYEVHNLGKYLGVPLLHSRITRASFSYIVSRVRDKLVGWKAKALSLAGRITLAKTVLSTISYFSMQSIKLLKGIYDEVEKLIQGFIWGRTEARGGVSLVNWETMCKPTSKGGIGIKKLYDQNDVFLMKLAFNMIAKADKLWAKVLRSKYKWQSGLPDSIMRKRLCFEANRALASTMSRSQTYRQVNRIVLWSPPPPNWCKMNTDGSRKAGNGFATCGGVLRSSNGDWLVGFSKVIGICSIVEAELWGIYEGLSHAWNRGERQVMVEADSVEVIQMLQRKTKRGSFLSLLDRVLELLNREWNVTLRYVNREANKVADKLARIAAGRGYSQSIFHSPPLEGGSQKVDKFPQKFSFLLELSASNDLVGFKSAIEEGCYDIDEPSLWYGRRIGSTKIGFEERTPLLIASLFGSKDVVNYIVKSGRVDVNQTHGSDGATTLHCAVVGGSFCSAEVVRILLDAAADINSLDANGNRPVDLITSDRNSAFSLRKKILESLLKESTCDGEIEGVRYMAQMSLGCITSKSRLAQGLTLMTGPSALLFIPGKMRGDVILGNTYTVAFLALNFVRIPASRAIIVSSALPSPRSYSAMGSSLDMGSMSLHGLGSPSVLLPSTSTRPLTPTGTGSISSPMAGVMWPNQSNNLSSLELHGLSSTTNWNNPLSTTSTFSASADENGKSNWFGGFSLDASTHQLQSPTGVSYMANLASHSMRASQSYGVDPSRSTASPVLSPSPAPFANRRSSFMEFTSLNHKSGLSSPSAVPSNFSDWGSPDGKLDWGIHRQELNKLTQASCFSFQSSSSYLRDPTQSLSSTSDEPDVSWVQSLEKDKQQLSHHNTDGSAVFPVWVEQYYMEHEKMETQKQS</sequence>
<dbReference type="Pfam" id="PF12796">
    <property type="entry name" value="Ank_2"/>
    <property type="match status" value="1"/>
</dbReference>
<feature type="compositionally biased region" description="Polar residues" evidence="2">
    <location>
        <begin position="7"/>
        <end position="16"/>
    </location>
</feature>
<dbReference type="InterPro" id="IPR012337">
    <property type="entry name" value="RNaseH-like_sf"/>
</dbReference>
<proteinExistence type="predicted"/>
<dbReference type="GO" id="GO:0003676">
    <property type="term" value="F:nucleic acid binding"/>
    <property type="evidence" value="ECO:0007669"/>
    <property type="project" value="InterPro"/>
</dbReference>
<evidence type="ECO:0000256" key="2">
    <source>
        <dbReference type="SAM" id="MobiDB-lite"/>
    </source>
</evidence>
<feature type="compositionally biased region" description="Basic and acidic residues" evidence="2">
    <location>
        <begin position="335"/>
        <end position="345"/>
    </location>
</feature>
<accession>A0A6A2ZQ86</accession>
<dbReference type="InterPro" id="IPR002156">
    <property type="entry name" value="RNaseH_domain"/>
</dbReference>
<name>A0A6A2ZQ86_HIBSY</name>
<dbReference type="SUPFAM" id="SSF48403">
    <property type="entry name" value="Ankyrin repeat"/>
    <property type="match status" value="1"/>
</dbReference>
<dbReference type="SUPFAM" id="SSF53098">
    <property type="entry name" value="Ribonuclease H-like"/>
    <property type="match status" value="1"/>
</dbReference>
<dbReference type="InterPro" id="IPR053151">
    <property type="entry name" value="RNase_H-like"/>
</dbReference>
<dbReference type="InterPro" id="IPR002110">
    <property type="entry name" value="Ankyrin_rpt"/>
</dbReference>
<dbReference type="PROSITE" id="PS50297">
    <property type="entry name" value="ANK_REP_REGION"/>
    <property type="match status" value="1"/>
</dbReference>
<keyword evidence="1" id="KW-0040">ANK repeat</keyword>
<dbReference type="PROSITE" id="PS50088">
    <property type="entry name" value="ANK_REPEAT"/>
    <property type="match status" value="1"/>
</dbReference>
<protein>
    <recommendedName>
        <fullName evidence="3">RNase H type-1 domain-containing protein</fullName>
    </recommendedName>
</protein>
<reference evidence="4" key="1">
    <citation type="submission" date="2019-09" db="EMBL/GenBank/DDBJ databases">
        <title>Draft genome information of white flower Hibiscus syriacus.</title>
        <authorList>
            <person name="Kim Y.-M."/>
        </authorList>
    </citation>
    <scope>NUCLEOTIDE SEQUENCE [LARGE SCALE GENOMIC DNA]</scope>
    <source>
        <strain evidence="4">YM2019G1</strain>
    </source>
</reference>
<keyword evidence="5" id="KW-1185">Reference proteome</keyword>
<feature type="repeat" description="ANK" evidence="1">
    <location>
        <begin position="1360"/>
        <end position="1395"/>
    </location>
</feature>